<proteinExistence type="inferred from homology"/>
<feature type="domain" description="HTH arsR-type" evidence="2">
    <location>
        <begin position="3"/>
        <end position="97"/>
    </location>
</feature>
<dbReference type="InterPro" id="IPR011991">
    <property type="entry name" value="ArsR-like_HTH"/>
</dbReference>
<dbReference type="Pfam" id="PF08327">
    <property type="entry name" value="AHSA1"/>
    <property type="match status" value="1"/>
</dbReference>
<evidence type="ECO:0000256" key="1">
    <source>
        <dbReference type="ARBA" id="ARBA00006817"/>
    </source>
</evidence>
<keyword evidence="4" id="KW-1185">Reference proteome</keyword>
<dbReference type="SUPFAM" id="SSF55961">
    <property type="entry name" value="Bet v1-like"/>
    <property type="match status" value="1"/>
</dbReference>
<dbReference type="Proteomes" id="UP001596417">
    <property type="component" value="Unassembled WGS sequence"/>
</dbReference>
<dbReference type="Gene3D" id="1.10.10.10">
    <property type="entry name" value="Winged helix-like DNA-binding domain superfamily/Winged helix DNA-binding domain"/>
    <property type="match status" value="1"/>
</dbReference>
<dbReference type="Pfam" id="PF12840">
    <property type="entry name" value="HTH_20"/>
    <property type="match status" value="1"/>
</dbReference>
<evidence type="ECO:0000313" key="3">
    <source>
        <dbReference type="EMBL" id="MFC7192204.1"/>
    </source>
</evidence>
<name>A0ABD5YSH2_9EURY</name>
<dbReference type="PANTHER" id="PTHR38600:SF2">
    <property type="entry name" value="SLL0088 PROTEIN"/>
    <property type="match status" value="1"/>
</dbReference>
<dbReference type="GeneID" id="91976062"/>
<dbReference type="RefSeq" id="WP_368409202.1">
    <property type="nucleotide sequence ID" value="NZ_CP109980.1"/>
</dbReference>
<dbReference type="InterPro" id="IPR013538">
    <property type="entry name" value="ASHA1/2-like_C"/>
</dbReference>
<dbReference type="InterPro" id="IPR001845">
    <property type="entry name" value="HTH_ArsR_DNA-bd_dom"/>
</dbReference>
<dbReference type="InterPro" id="IPR036390">
    <property type="entry name" value="WH_DNA-bd_sf"/>
</dbReference>
<dbReference type="InterPro" id="IPR036388">
    <property type="entry name" value="WH-like_DNA-bd_sf"/>
</dbReference>
<dbReference type="Gene3D" id="3.30.530.20">
    <property type="match status" value="1"/>
</dbReference>
<dbReference type="InterPro" id="IPR023393">
    <property type="entry name" value="START-like_dom_sf"/>
</dbReference>
<evidence type="ECO:0000313" key="4">
    <source>
        <dbReference type="Proteomes" id="UP001596417"/>
    </source>
</evidence>
<accession>A0ABD5YSH2</accession>
<dbReference type="PANTHER" id="PTHR38600">
    <property type="entry name" value="TRANSCRIPTIONAL REGULATORY PROTEIN"/>
    <property type="match status" value="1"/>
</dbReference>
<dbReference type="AlphaFoldDB" id="A0ABD5YSH2"/>
<gene>
    <name evidence="3" type="ORF">ACFQL7_21890</name>
</gene>
<dbReference type="PROSITE" id="PS50987">
    <property type="entry name" value="HTH_ARSR_2"/>
    <property type="match status" value="1"/>
</dbReference>
<organism evidence="3 4">
    <name type="scientific">Halocatena marina</name>
    <dbReference type="NCBI Taxonomy" id="2934937"/>
    <lineage>
        <taxon>Archaea</taxon>
        <taxon>Methanobacteriati</taxon>
        <taxon>Methanobacteriota</taxon>
        <taxon>Stenosarchaea group</taxon>
        <taxon>Halobacteria</taxon>
        <taxon>Halobacteriales</taxon>
        <taxon>Natronomonadaceae</taxon>
        <taxon>Halocatena</taxon>
    </lineage>
</organism>
<dbReference type="CDD" id="cd00090">
    <property type="entry name" value="HTH_ARSR"/>
    <property type="match status" value="1"/>
</dbReference>
<protein>
    <submittedName>
        <fullName evidence="3">SRPBCC domain-containing protein</fullName>
    </submittedName>
</protein>
<dbReference type="SMART" id="SM00418">
    <property type="entry name" value="HTH_ARSR"/>
    <property type="match status" value="1"/>
</dbReference>
<comment type="caution">
    <text evidence="3">The sequence shown here is derived from an EMBL/GenBank/DDBJ whole genome shotgun (WGS) entry which is preliminary data.</text>
</comment>
<dbReference type="SUPFAM" id="SSF46785">
    <property type="entry name" value="Winged helix' DNA-binding domain"/>
    <property type="match status" value="1"/>
</dbReference>
<sequence length="277" mass="30688">MVERVSDEIELNEIFRALAHPIRRAIIDQLAGDQVPVSGVADPHDVSLTAVSKHVRKLEDAGLVAIETDSQVCRCHLDATPLSVAFSWLLRTVSSGRIASTHWVSISKTTNHDLRSHRLEESMTDSAENDQRSFTVNRVIEAPRERVFDAFLSPEDLAAWISPPGFEAEVEEVEPEEGGTFRINNQGVTEQTEPMSHTFNGTFDELRKPEKIVFTDESWVEQMGEAARYTLAVTFDDVPNGTEVTMLCEEAPQGGGVDQATARWDAALENLADQVEA</sequence>
<reference evidence="3 4" key="1">
    <citation type="journal article" date="2019" name="Int. J. Syst. Evol. Microbiol.">
        <title>The Global Catalogue of Microorganisms (GCM) 10K type strain sequencing project: providing services to taxonomists for standard genome sequencing and annotation.</title>
        <authorList>
            <consortium name="The Broad Institute Genomics Platform"/>
            <consortium name="The Broad Institute Genome Sequencing Center for Infectious Disease"/>
            <person name="Wu L."/>
            <person name="Ma J."/>
        </authorList>
    </citation>
    <scope>NUCLEOTIDE SEQUENCE [LARGE SCALE GENOMIC DNA]</scope>
    <source>
        <strain evidence="3 4">RDMS1</strain>
    </source>
</reference>
<comment type="similarity">
    <text evidence="1">Belongs to the AHA1 family.</text>
</comment>
<evidence type="ECO:0000259" key="2">
    <source>
        <dbReference type="PROSITE" id="PS50987"/>
    </source>
</evidence>
<dbReference type="EMBL" id="JBHTAX010000004">
    <property type="protein sequence ID" value="MFC7192204.1"/>
    <property type="molecule type" value="Genomic_DNA"/>
</dbReference>